<dbReference type="EMBL" id="CP038009">
    <property type="protein sequence ID" value="QBQ16044.1"/>
    <property type="molecule type" value="Genomic_DNA"/>
</dbReference>
<keyword evidence="6" id="KW-0732">Signal</keyword>
<dbReference type="PIRSF" id="PIRSF500176">
    <property type="entry name" value="L_ASNase"/>
    <property type="match status" value="1"/>
</dbReference>
<feature type="signal peptide" evidence="6">
    <location>
        <begin position="1"/>
        <end position="24"/>
    </location>
</feature>
<evidence type="ECO:0000313" key="13">
    <source>
        <dbReference type="Proteomes" id="UP000463868"/>
    </source>
</evidence>
<dbReference type="SUPFAM" id="SSF53774">
    <property type="entry name" value="Glutaminase/Asparaginase"/>
    <property type="match status" value="1"/>
</dbReference>
<dbReference type="InterPro" id="IPR037152">
    <property type="entry name" value="L-asparaginase_N_sf"/>
</dbReference>
<dbReference type="InterPro" id="IPR004550">
    <property type="entry name" value="AsnASE_II"/>
</dbReference>
<dbReference type="EMBL" id="CP031976">
    <property type="protein sequence ID" value="QHI13218.1"/>
    <property type="molecule type" value="Genomic_DNA"/>
</dbReference>
<feature type="active site" description="O-isoaspartyl threonine intermediate" evidence="3">
    <location>
        <position position="36"/>
    </location>
</feature>
<dbReference type="InterPro" id="IPR036152">
    <property type="entry name" value="Asp/glu_Ase-like_sf"/>
</dbReference>
<feature type="chain" id="PRO_5042714808" evidence="6">
    <location>
        <begin position="25"/>
        <end position="355"/>
    </location>
</feature>
<dbReference type="Pfam" id="PF17763">
    <property type="entry name" value="Asparaginase_C"/>
    <property type="match status" value="1"/>
</dbReference>
<reference evidence="9" key="3">
    <citation type="submission" date="2021-03" db="EMBL/GenBank/DDBJ databases">
        <title>Acinetobacter spp. whole-genome sequenced from Terengganu.</title>
        <authorList>
            <person name="Mohd Rani F."/>
        </authorList>
    </citation>
    <scope>NUCLEOTIDE SEQUENCE</scope>
    <source>
        <strain evidence="9">AC1502</strain>
    </source>
</reference>
<dbReference type="PIRSF" id="PIRSF001220">
    <property type="entry name" value="L-ASNase_gatD"/>
    <property type="match status" value="1"/>
</dbReference>
<evidence type="ECO:0000313" key="9">
    <source>
        <dbReference type="EMBL" id="MBO3656475.1"/>
    </source>
</evidence>
<evidence type="ECO:0000313" key="10">
    <source>
        <dbReference type="EMBL" id="QBQ16044.1"/>
    </source>
</evidence>
<feature type="domain" description="L-asparaginase N-terminal" evidence="7">
    <location>
        <begin position="27"/>
        <end position="219"/>
    </location>
</feature>
<organism evidence="11 13">
    <name type="scientific">Acinetobacter haemolyticus</name>
    <dbReference type="NCBI Taxonomy" id="29430"/>
    <lineage>
        <taxon>Bacteria</taxon>
        <taxon>Pseudomonadati</taxon>
        <taxon>Pseudomonadota</taxon>
        <taxon>Gammaproteobacteria</taxon>
        <taxon>Moraxellales</taxon>
        <taxon>Moraxellaceae</taxon>
        <taxon>Acinetobacter</taxon>
    </lineage>
</organism>
<dbReference type="InterPro" id="IPR040919">
    <property type="entry name" value="Asparaginase_C"/>
</dbReference>
<dbReference type="AlphaFoldDB" id="A0A427S954"/>
<dbReference type="CDD" id="cd08964">
    <property type="entry name" value="L-asparaginase_II"/>
    <property type="match status" value="1"/>
</dbReference>
<dbReference type="GO" id="GO:0006528">
    <property type="term" value="P:asparagine metabolic process"/>
    <property type="evidence" value="ECO:0007669"/>
    <property type="project" value="InterPro"/>
</dbReference>
<comment type="similarity">
    <text evidence="1 5">Belongs to the asparaginase 1 family.</text>
</comment>
<keyword evidence="2" id="KW-0378">Hydrolase</keyword>
<evidence type="ECO:0000256" key="1">
    <source>
        <dbReference type="ARBA" id="ARBA00010518"/>
    </source>
</evidence>
<reference evidence="10 12" key="2">
    <citation type="submission" date="2019-03" db="EMBL/GenBank/DDBJ databases">
        <title>Complete genome sequence of two outbreak-associated Acinetobacter haemolyticus strains.</title>
        <authorList>
            <person name="Bai L."/>
            <person name="Zhang S.-C."/>
            <person name="Deng Y."/>
            <person name="Song C.-C."/>
            <person name="Kang G.-B."/>
            <person name="Dong Y."/>
            <person name="Wang Y."/>
            <person name="Gao F."/>
            <person name="Huang H."/>
        </authorList>
    </citation>
    <scope>NUCLEOTIDE SEQUENCE [LARGE SCALE GENOMIC DNA]</scope>
    <source>
        <strain evidence="10 12">TJR01</strain>
    </source>
</reference>
<evidence type="ECO:0000313" key="12">
    <source>
        <dbReference type="Proteomes" id="UP000294395"/>
    </source>
</evidence>
<name>A0A427S954_ACIHA</name>
<dbReference type="PRINTS" id="PR00139">
    <property type="entry name" value="ASNGLNASE"/>
</dbReference>
<sequence length="355" mass="38024">MMIKTVKSLGLACTLLAASVSLYAKNNVVIMATGGTIAGAGASSTNSATYTAAKVPVETLINSVPQIKDLANVSGIQALQIASENITDKELLSLARQVNDLVKKPSVNGIVITHGSDTLEETAFFLNLVIHTDKPIVLVGSMRPSTALSADGPLNLYSAVALASSDEAKNKGVLVLMNDSIFAARDVTKGINIHTNAFVSQWGALGTVVEGKPYWFRNSIKRHTKASEFNIENIKGEQLPVVQIVYGSDSMKPDAYLAYAKAGARAIINAGTGNGSVAKYLVPTLQQLHNDNGIQIIRSSRVAQGFVLRNAEQPDDKYGWVAAHDLDPQKARILAALALTKTNDAKEIQRMFWEY</sequence>
<dbReference type="InterPro" id="IPR020827">
    <property type="entry name" value="Asparaginase/glutaminase_AS1"/>
</dbReference>
<dbReference type="PROSITE" id="PS00144">
    <property type="entry name" value="ASN_GLN_ASE_1"/>
    <property type="match status" value="1"/>
</dbReference>
<evidence type="ECO:0000313" key="11">
    <source>
        <dbReference type="EMBL" id="QHI13218.1"/>
    </source>
</evidence>
<dbReference type="GO" id="GO:0004067">
    <property type="term" value="F:asparaginase activity"/>
    <property type="evidence" value="ECO:0007669"/>
    <property type="project" value="UniProtKB-UniRule"/>
</dbReference>
<evidence type="ECO:0000259" key="7">
    <source>
        <dbReference type="Pfam" id="PF00710"/>
    </source>
</evidence>
<dbReference type="PANTHER" id="PTHR11707">
    <property type="entry name" value="L-ASPARAGINASE"/>
    <property type="match status" value="1"/>
</dbReference>
<dbReference type="Proteomes" id="UP000670925">
    <property type="component" value="Unassembled WGS sequence"/>
</dbReference>
<dbReference type="EMBL" id="JAGFOT010000001">
    <property type="protein sequence ID" value="MBO3656475.1"/>
    <property type="molecule type" value="Genomic_DNA"/>
</dbReference>
<proteinExistence type="inferred from homology"/>
<dbReference type="PANTHER" id="PTHR11707:SF28">
    <property type="entry name" value="60 KDA LYSOPHOSPHOLIPASE"/>
    <property type="match status" value="1"/>
</dbReference>
<evidence type="ECO:0000256" key="3">
    <source>
        <dbReference type="PIRSR" id="PIRSR001220-1"/>
    </source>
</evidence>
<dbReference type="InterPro" id="IPR006034">
    <property type="entry name" value="Asparaginase/glutaminase-like"/>
</dbReference>
<evidence type="ECO:0000259" key="8">
    <source>
        <dbReference type="Pfam" id="PF17763"/>
    </source>
</evidence>
<accession>A0A427S954</accession>
<evidence type="ECO:0000256" key="4">
    <source>
        <dbReference type="PROSITE-ProRule" id="PRU10099"/>
    </source>
</evidence>
<dbReference type="InterPro" id="IPR027474">
    <property type="entry name" value="L-asparaginase_N"/>
</dbReference>
<dbReference type="NCBIfam" id="TIGR00520">
    <property type="entry name" value="asnASE_II"/>
    <property type="match status" value="1"/>
</dbReference>
<reference evidence="11 13" key="1">
    <citation type="submission" date="2018-08" db="EMBL/GenBank/DDBJ databases">
        <title>Analysis of the genomic diversity of Mexican Acinetobacter haemolyticus clinical isolates.</title>
        <authorList>
            <person name="Castro-Jaimes S."/>
            <person name="Cevallos M.A."/>
        </authorList>
    </citation>
    <scope>NUCLEOTIDE SEQUENCE [LARGE SCALE GENOMIC DNA]</scope>
    <source>
        <strain evidence="11 13">AN43</strain>
    </source>
</reference>
<dbReference type="InterPro" id="IPR027473">
    <property type="entry name" value="L-asparaginase_C"/>
</dbReference>
<protein>
    <submittedName>
        <fullName evidence="11">Asparaginase</fullName>
    </submittedName>
</protein>
<dbReference type="PROSITE" id="PS51732">
    <property type="entry name" value="ASN_GLN_ASE_3"/>
    <property type="match status" value="1"/>
</dbReference>
<dbReference type="Pfam" id="PF00710">
    <property type="entry name" value="Asparaginase"/>
    <property type="match status" value="1"/>
</dbReference>
<dbReference type="Gene3D" id="3.40.50.1170">
    <property type="entry name" value="L-asparaginase, N-terminal domain"/>
    <property type="match status" value="1"/>
</dbReference>
<feature type="active site" evidence="4">
    <location>
        <position position="36"/>
    </location>
</feature>
<dbReference type="Gene3D" id="3.40.50.40">
    <property type="match status" value="1"/>
</dbReference>
<evidence type="ECO:0000256" key="2">
    <source>
        <dbReference type="ARBA" id="ARBA00022801"/>
    </source>
</evidence>
<dbReference type="Proteomes" id="UP000463868">
    <property type="component" value="Chromosome"/>
</dbReference>
<evidence type="ECO:0000256" key="6">
    <source>
        <dbReference type="SAM" id="SignalP"/>
    </source>
</evidence>
<evidence type="ECO:0000256" key="5">
    <source>
        <dbReference type="RuleBase" id="RU004456"/>
    </source>
</evidence>
<dbReference type="Proteomes" id="UP000294395">
    <property type="component" value="Chromosome"/>
</dbReference>
<dbReference type="FunFam" id="3.40.50.1170:FF:000001">
    <property type="entry name" value="L-asparaginase 2"/>
    <property type="match status" value="1"/>
</dbReference>
<gene>
    <name evidence="11" type="ORF">AhaeAN43_07410</name>
    <name evidence="10" type="ORF">AHTJR_07075</name>
    <name evidence="9" type="ORF">J5N55_00035</name>
</gene>
<dbReference type="RefSeq" id="WP_026057248.1">
    <property type="nucleotide sequence ID" value="NZ_BBSE01000062.1"/>
</dbReference>
<feature type="domain" description="Asparaginase/glutaminase C-terminal" evidence="8">
    <location>
        <begin position="242"/>
        <end position="352"/>
    </location>
</feature>
<dbReference type="SMART" id="SM00870">
    <property type="entry name" value="Asparaginase"/>
    <property type="match status" value="1"/>
</dbReference>